<keyword evidence="1" id="KW-0456">Lyase</keyword>
<dbReference type="Proteomes" id="UP000028194">
    <property type="component" value="Chromosome"/>
</dbReference>
<keyword evidence="2" id="KW-1185">Reference proteome</keyword>
<accession>A0A075MUD8</accession>
<dbReference type="EMBL" id="CP007174">
    <property type="protein sequence ID" value="AIF84332.1"/>
    <property type="molecule type" value="Genomic_DNA"/>
</dbReference>
<dbReference type="STRING" id="1459636.NTE_02279"/>
<reference evidence="1 2" key="1">
    <citation type="journal article" date="2014" name="PLoS ONE">
        <title>Genome Sequence of Candidatus Nitrososphaera evergladensis from Group I.1b Enriched from Everglades Soil Reveals Novel Genomic Features of the Ammonia-Oxidizing Archaea.</title>
        <authorList>
            <person name="Zhalnina K.V."/>
            <person name="Dias R."/>
            <person name="Leonard M.T."/>
            <person name="Dorr de Quadros P."/>
            <person name="Camargo F.A."/>
            <person name="Drew J.C."/>
            <person name="Farmerie W.G."/>
            <person name="Daroub S.H."/>
            <person name="Triplett E.W."/>
        </authorList>
    </citation>
    <scope>NUCLEOTIDE SEQUENCE [LARGE SCALE GENOMIC DNA]</scope>
    <source>
        <strain evidence="1 2">SR1</strain>
    </source>
</reference>
<evidence type="ECO:0000313" key="2">
    <source>
        <dbReference type="Proteomes" id="UP000028194"/>
    </source>
</evidence>
<dbReference type="AlphaFoldDB" id="A0A075MUD8"/>
<sequence length="165" mass="18325">MMVTTMTKEEAAGDFGRTVLEMIAALERRKGATLSIEQKILLAETGTVEQVLSILTGSAVKVKVVRQTLADSVIRREVIISSAASGRLLVRARSKVYCKVLPAEIVNKLMQEKRGIGTIIHNAGLETCRRLVRFGLGPGKHHPYRVYRIMHKGKTAFEIREDILI</sequence>
<gene>
    <name evidence="1" type="ORF">NTE_02279</name>
</gene>
<dbReference type="GO" id="GO:0008813">
    <property type="term" value="F:chorismate lyase activity"/>
    <property type="evidence" value="ECO:0007669"/>
    <property type="project" value="UniProtKB-EC"/>
</dbReference>
<evidence type="ECO:0000313" key="1">
    <source>
        <dbReference type="EMBL" id="AIF84332.1"/>
    </source>
</evidence>
<proteinExistence type="predicted"/>
<dbReference type="RefSeq" id="WP_148700926.1">
    <property type="nucleotide sequence ID" value="NZ_CP007174.1"/>
</dbReference>
<dbReference type="OrthoDB" id="10829at2157"/>
<dbReference type="KEGG" id="nev:NTE_02279"/>
<dbReference type="eggNOG" id="arCOG01031">
    <property type="taxonomic scope" value="Archaea"/>
</dbReference>
<name>A0A075MUD8_9ARCH</name>
<organism evidence="1 2">
    <name type="scientific">Candidatus Nitrososphaera evergladensis SR1</name>
    <dbReference type="NCBI Taxonomy" id="1459636"/>
    <lineage>
        <taxon>Archaea</taxon>
        <taxon>Nitrososphaerota</taxon>
        <taxon>Nitrososphaeria</taxon>
        <taxon>Nitrososphaerales</taxon>
        <taxon>Nitrososphaeraceae</taxon>
        <taxon>Nitrososphaera</taxon>
    </lineage>
</organism>
<dbReference type="HOGENOM" id="CLU_1529281_0_0_2"/>
<dbReference type="EC" id="4.1.3.40" evidence="1"/>
<protein>
    <submittedName>
        <fullName evidence="1">4-hydroxybenzoate synthetase (Chorismate lyase)</fullName>
        <ecNumber evidence="1">4.1.3.40</ecNumber>
    </submittedName>
</protein>
<dbReference type="GeneID" id="41597994"/>
<dbReference type="SUPFAM" id="SSF64288">
    <property type="entry name" value="Chorismate lyase-like"/>
    <property type="match status" value="1"/>
</dbReference>
<dbReference type="Gene3D" id="3.40.1410.10">
    <property type="entry name" value="Chorismate lyase-like"/>
    <property type="match status" value="1"/>
</dbReference>
<dbReference type="InterPro" id="IPR028978">
    <property type="entry name" value="Chorismate_lyase_/UTRA_dom_sf"/>
</dbReference>